<accession>A0ABW5NFE7</accession>
<reference evidence="4" key="1">
    <citation type="journal article" date="2019" name="Int. J. Syst. Evol. Microbiol.">
        <title>The Global Catalogue of Microorganisms (GCM) 10K type strain sequencing project: providing services to taxonomists for standard genome sequencing and annotation.</title>
        <authorList>
            <consortium name="The Broad Institute Genomics Platform"/>
            <consortium name="The Broad Institute Genome Sequencing Center for Infectious Disease"/>
            <person name="Wu L."/>
            <person name="Ma J."/>
        </authorList>
    </citation>
    <scope>NUCLEOTIDE SEQUENCE [LARGE SCALE GENOMIC DNA]</scope>
    <source>
        <strain evidence="4">KCTC 42423</strain>
    </source>
</reference>
<keyword evidence="1" id="KW-1133">Transmembrane helix</keyword>
<proteinExistence type="predicted"/>
<feature type="transmembrane region" description="Helical" evidence="1">
    <location>
        <begin position="153"/>
        <end position="173"/>
    </location>
</feature>
<feature type="transmembrane region" description="Helical" evidence="1">
    <location>
        <begin position="193"/>
        <end position="215"/>
    </location>
</feature>
<dbReference type="RefSeq" id="WP_378255363.1">
    <property type="nucleotide sequence ID" value="NZ_JBHSJV010000001.1"/>
</dbReference>
<feature type="transmembrane region" description="Helical" evidence="1">
    <location>
        <begin position="53"/>
        <end position="69"/>
    </location>
</feature>
<feature type="transmembrane region" description="Helical" evidence="1">
    <location>
        <begin position="301"/>
        <end position="319"/>
    </location>
</feature>
<dbReference type="Pfam" id="PF07786">
    <property type="entry name" value="HGSNAT_cat"/>
    <property type="match status" value="1"/>
</dbReference>
<evidence type="ECO:0000256" key="1">
    <source>
        <dbReference type="SAM" id="Phobius"/>
    </source>
</evidence>
<name>A0ABW5NFE7_9FLAO</name>
<feature type="domain" description="Heparan-alpha-glucosaminide N-acetyltransferase catalytic" evidence="2">
    <location>
        <begin position="9"/>
        <end position="226"/>
    </location>
</feature>
<protein>
    <submittedName>
        <fullName evidence="3">Heparan-alpha-glucosaminide N-acetyltransferase domain-containing protein</fullName>
    </submittedName>
</protein>
<evidence type="ECO:0000313" key="3">
    <source>
        <dbReference type="EMBL" id="MFD2593145.1"/>
    </source>
</evidence>
<dbReference type="Proteomes" id="UP001597459">
    <property type="component" value="Unassembled WGS sequence"/>
</dbReference>
<feature type="transmembrane region" description="Helical" evidence="1">
    <location>
        <begin position="325"/>
        <end position="344"/>
    </location>
</feature>
<feature type="transmembrane region" description="Helical" evidence="1">
    <location>
        <begin position="259"/>
        <end position="280"/>
    </location>
</feature>
<dbReference type="EMBL" id="JBHULX010000039">
    <property type="protein sequence ID" value="MFD2593145.1"/>
    <property type="molecule type" value="Genomic_DNA"/>
</dbReference>
<gene>
    <name evidence="3" type="ORF">ACFSTE_20065</name>
</gene>
<evidence type="ECO:0000313" key="4">
    <source>
        <dbReference type="Proteomes" id="UP001597459"/>
    </source>
</evidence>
<keyword evidence="1" id="KW-0812">Transmembrane</keyword>
<keyword evidence="4" id="KW-1185">Reference proteome</keyword>
<feature type="transmembrane region" description="Helical" evidence="1">
    <location>
        <begin position="124"/>
        <end position="146"/>
    </location>
</feature>
<dbReference type="InterPro" id="IPR012429">
    <property type="entry name" value="HGSNAT_cat"/>
</dbReference>
<comment type="caution">
    <text evidence="3">The sequence shown here is derived from an EMBL/GenBank/DDBJ whole genome shotgun (WGS) entry which is preliminary data.</text>
</comment>
<organism evidence="3 4">
    <name type="scientific">Aquimarina hainanensis</name>
    <dbReference type="NCBI Taxonomy" id="1578017"/>
    <lineage>
        <taxon>Bacteria</taxon>
        <taxon>Pseudomonadati</taxon>
        <taxon>Bacteroidota</taxon>
        <taxon>Flavobacteriia</taxon>
        <taxon>Flavobacteriales</taxon>
        <taxon>Flavobacteriaceae</taxon>
        <taxon>Aquimarina</taxon>
    </lineage>
</organism>
<feature type="transmembrane region" description="Helical" evidence="1">
    <location>
        <begin position="81"/>
        <end position="104"/>
    </location>
</feature>
<evidence type="ECO:0000259" key="2">
    <source>
        <dbReference type="Pfam" id="PF07786"/>
    </source>
</evidence>
<feature type="transmembrane region" description="Helical" evidence="1">
    <location>
        <begin position="227"/>
        <end position="247"/>
    </location>
</feature>
<keyword evidence="1" id="KW-0472">Membrane</keyword>
<feature type="transmembrane region" description="Helical" evidence="1">
    <location>
        <begin position="12"/>
        <end position="33"/>
    </location>
</feature>
<sequence length="365" mass="42048">MNPQKKKNRILAIDFVRGFSVLAIIPVHCMLIYGSSEAWGSFIGQIIRVMEKGTPIFLVVMGISFAFSSRNSFSTAIKRGLSILALAYSLNIIRFVIPLSIGIIPDSFVLRNRLTLGDPYNYVYFFLLGDILQLAGLSLLLMAVINKISKNKYVILFFVLLIVSVSKELSGYRVGHPVLDYLCDLFWGNKFNIYFPVFPWVSFILIGLFFGKWYKELNQDAVKMYTWMWRIGLLFVTAGIGLCSYNYEYHFGDYYHLGPGGFVLLIGINLLVVWTGHIIVKFCKHNKFFELLYFASRNVTVFYIIQWILIYWGIALFGVSIKNEYTILMIIVLVTLTTFSILYLKKIGMKYLKNQKKHRMQNSLS</sequence>